<dbReference type="InterPro" id="IPR018490">
    <property type="entry name" value="cNMP-bd_dom_sf"/>
</dbReference>
<evidence type="ECO:0000256" key="3">
    <source>
        <dbReference type="ARBA" id="ARBA00023163"/>
    </source>
</evidence>
<evidence type="ECO:0000259" key="4">
    <source>
        <dbReference type="PROSITE" id="PS50042"/>
    </source>
</evidence>
<dbReference type="SUPFAM" id="SSF51206">
    <property type="entry name" value="cAMP-binding domain-like"/>
    <property type="match status" value="1"/>
</dbReference>
<dbReference type="CDD" id="cd00038">
    <property type="entry name" value="CAP_ED"/>
    <property type="match status" value="1"/>
</dbReference>
<organism evidence="5">
    <name type="scientific">bioreactor metagenome</name>
    <dbReference type="NCBI Taxonomy" id="1076179"/>
    <lineage>
        <taxon>unclassified sequences</taxon>
        <taxon>metagenomes</taxon>
        <taxon>ecological metagenomes</taxon>
    </lineage>
</organism>
<dbReference type="Gene3D" id="2.60.120.10">
    <property type="entry name" value="Jelly Rolls"/>
    <property type="match status" value="1"/>
</dbReference>
<keyword evidence="2" id="KW-0238">DNA-binding</keyword>
<dbReference type="PROSITE" id="PS50042">
    <property type="entry name" value="CNMP_BINDING_3"/>
    <property type="match status" value="1"/>
</dbReference>
<evidence type="ECO:0000313" key="5">
    <source>
        <dbReference type="EMBL" id="MPM54388.1"/>
    </source>
</evidence>
<keyword evidence="1" id="KW-0805">Transcription regulation</keyword>
<dbReference type="GO" id="GO:0006355">
    <property type="term" value="P:regulation of DNA-templated transcription"/>
    <property type="evidence" value="ECO:0007669"/>
    <property type="project" value="InterPro"/>
</dbReference>
<dbReference type="Pfam" id="PF00027">
    <property type="entry name" value="cNMP_binding"/>
    <property type="match status" value="1"/>
</dbReference>
<dbReference type="InterPro" id="IPR014710">
    <property type="entry name" value="RmlC-like_jellyroll"/>
</dbReference>
<feature type="domain" description="Cyclic nucleotide-binding" evidence="4">
    <location>
        <begin position="13"/>
        <end position="136"/>
    </location>
</feature>
<name>A0A645ANP5_9ZZZZ</name>
<dbReference type="GO" id="GO:0003677">
    <property type="term" value="F:DNA binding"/>
    <property type="evidence" value="ECO:0007669"/>
    <property type="project" value="UniProtKB-KW"/>
</dbReference>
<keyword evidence="3" id="KW-0804">Transcription</keyword>
<dbReference type="InterPro" id="IPR036390">
    <property type="entry name" value="WH_DNA-bd_sf"/>
</dbReference>
<protein>
    <recommendedName>
        <fullName evidence="4">Cyclic nucleotide-binding domain-containing protein</fullName>
    </recommendedName>
</protein>
<reference evidence="5" key="1">
    <citation type="submission" date="2019-08" db="EMBL/GenBank/DDBJ databases">
        <authorList>
            <person name="Kucharzyk K."/>
            <person name="Murdoch R.W."/>
            <person name="Higgins S."/>
            <person name="Loffler F."/>
        </authorList>
    </citation>
    <scope>NUCLEOTIDE SEQUENCE</scope>
</reference>
<proteinExistence type="predicted"/>
<evidence type="ECO:0000256" key="1">
    <source>
        <dbReference type="ARBA" id="ARBA00023015"/>
    </source>
</evidence>
<dbReference type="AlphaFoldDB" id="A0A645ANP5"/>
<gene>
    <name evidence="5" type="ORF">SDC9_101166</name>
</gene>
<dbReference type="InterPro" id="IPR000595">
    <property type="entry name" value="cNMP-bd_dom"/>
</dbReference>
<comment type="caution">
    <text evidence="5">The sequence shown here is derived from an EMBL/GenBank/DDBJ whole genome shotgun (WGS) entry which is preliminary data.</text>
</comment>
<dbReference type="EMBL" id="VSSQ01014779">
    <property type="protein sequence ID" value="MPM54388.1"/>
    <property type="molecule type" value="Genomic_DNA"/>
</dbReference>
<sequence length="223" mass="25251">MEKYFNIIKKSALFKGIDTNEINVVLNCLLAKQSKYTKDQFVFRSGEKISTVGMVLSGQVHIIKEDFWGNRTIIAEVSSGSLFGETYACVQAESLGVSVVASENTDILFMDIQRIMTVCTSACDFHTKLIHNLLSVLAEKNLMLTKKMEHISKRTTRDKLLSYLSSQSLKSGKPSFEIPFNRQQLADYLSVDRSAMSNELCKLRDEGILTFQKNSFHLEEKEI</sequence>
<accession>A0A645ANP5</accession>
<evidence type="ECO:0000256" key="2">
    <source>
        <dbReference type="ARBA" id="ARBA00023125"/>
    </source>
</evidence>
<dbReference type="SUPFAM" id="SSF46785">
    <property type="entry name" value="Winged helix' DNA-binding domain"/>
    <property type="match status" value="1"/>
</dbReference>
<dbReference type="Pfam" id="PF13545">
    <property type="entry name" value="HTH_Crp_2"/>
    <property type="match status" value="1"/>
</dbReference>
<dbReference type="InterPro" id="IPR012318">
    <property type="entry name" value="HTH_CRP"/>
</dbReference>